<gene>
    <name evidence="2" type="ORF">SAMN05444273_101133</name>
</gene>
<dbReference type="AlphaFoldDB" id="A0A1M4SMY2"/>
<dbReference type="InterPro" id="IPR001845">
    <property type="entry name" value="HTH_ArsR_DNA-bd_dom"/>
</dbReference>
<dbReference type="RefSeq" id="WP_073138916.1">
    <property type="nucleotide sequence ID" value="NZ_FQUV01000001.1"/>
</dbReference>
<organism evidence="2 3">
    <name type="scientific">Litoreibacter ascidiaceicola</name>
    <dbReference type="NCBI Taxonomy" id="1486859"/>
    <lineage>
        <taxon>Bacteria</taxon>
        <taxon>Pseudomonadati</taxon>
        <taxon>Pseudomonadota</taxon>
        <taxon>Alphaproteobacteria</taxon>
        <taxon>Rhodobacterales</taxon>
        <taxon>Roseobacteraceae</taxon>
        <taxon>Litoreibacter</taxon>
    </lineage>
</organism>
<protein>
    <submittedName>
        <fullName evidence="2">Transcriptional regulator, ArsR family</fullName>
    </submittedName>
</protein>
<dbReference type="PANTHER" id="PTHR39168">
    <property type="entry name" value="TRANSCRIPTIONAL REGULATOR-RELATED"/>
    <property type="match status" value="1"/>
</dbReference>
<dbReference type="GO" id="GO:0046686">
    <property type="term" value="P:response to cadmium ion"/>
    <property type="evidence" value="ECO:0007669"/>
    <property type="project" value="TreeGrafter"/>
</dbReference>
<evidence type="ECO:0000313" key="2">
    <source>
        <dbReference type="EMBL" id="SHE33634.1"/>
    </source>
</evidence>
<dbReference type="EMBL" id="FQUV01000001">
    <property type="protein sequence ID" value="SHE33634.1"/>
    <property type="molecule type" value="Genomic_DNA"/>
</dbReference>
<evidence type="ECO:0000313" key="3">
    <source>
        <dbReference type="Proteomes" id="UP000184144"/>
    </source>
</evidence>
<dbReference type="CDD" id="cd00090">
    <property type="entry name" value="HTH_ARSR"/>
    <property type="match status" value="1"/>
</dbReference>
<evidence type="ECO:0000259" key="1">
    <source>
        <dbReference type="PROSITE" id="PS50987"/>
    </source>
</evidence>
<dbReference type="PROSITE" id="PS50987">
    <property type="entry name" value="HTH_ARSR_2"/>
    <property type="match status" value="1"/>
</dbReference>
<dbReference type="NCBIfam" id="NF033788">
    <property type="entry name" value="HTH_metalloreg"/>
    <property type="match status" value="1"/>
</dbReference>
<dbReference type="GO" id="GO:0003700">
    <property type="term" value="F:DNA-binding transcription factor activity"/>
    <property type="evidence" value="ECO:0007669"/>
    <property type="project" value="InterPro"/>
</dbReference>
<dbReference type="InterPro" id="IPR052543">
    <property type="entry name" value="HTH_Metal-responsive_Reg"/>
</dbReference>
<sequence length="224" mass="23880">MKDGPDIARIASLIGDPGRANMLAALMSGKALTAGELAREAGVRVQTASGHLTRLEEGGLIARERQGRHHYFRLADTDVAGVLEALMGLAAAKGQLRTRTGPRDPELRRARVCYNHLAGEVGVMLYDGLRARGVLTGEGEGIALTDAGRAEMAALGIDLSAASRSPECKSCLDWSARRSHLAGRLGRGILDFTFAQGWAMRPEGTRIVRFSGIGEGAFRKAFNV</sequence>
<dbReference type="OrthoDB" id="9797716at2"/>
<dbReference type="InterPro" id="IPR036388">
    <property type="entry name" value="WH-like_DNA-bd_sf"/>
</dbReference>
<dbReference type="Gene3D" id="1.10.10.10">
    <property type="entry name" value="Winged helix-like DNA-binding domain superfamily/Winged helix DNA-binding domain"/>
    <property type="match status" value="1"/>
</dbReference>
<dbReference type="Pfam" id="PF12840">
    <property type="entry name" value="HTH_20"/>
    <property type="match status" value="1"/>
</dbReference>
<accession>A0A1M4SMY2</accession>
<dbReference type="PANTHER" id="PTHR39168:SF1">
    <property type="entry name" value="TRANSCRIPTIONAL REGULATORY PROTEIN"/>
    <property type="match status" value="1"/>
</dbReference>
<keyword evidence="3" id="KW-1185">Reference proteome</keyword>
<dbReference type="InterPro" id="IPR011991">
    <property type="entry name" value="ArsR-like_HTH"/>
</dbReference>
<dbReference type="STRING" id="1486859.SAMN05444273_101133"/>
<dbReference type="SUPFAM" id="SSF46785">
    <property type="entry name" value="Winged helix' DNA-binding domain"/>
    <property type="match status" value="1"/>
</dbReference>
<dbReference type="GO" id="GO:0097063">
    <property type="term" value="F:cadmium ion sensor activity"/>
    <property type="evidence" value="ECO:0007669"/>
    <property type="project" value="TreeGrafter"/>
</dbReference>
<proteinExistence type="predicted"/>
<dbReference type="InterPro" id="IPR036390">
    <property type="entry name" value="WH_DNA-bd_sf"/>
</dbReference>
<dbReference type="Proteomes" id="UP000184144">
    <property type="component" value="Unassembled WGS sequence"/>
</dbReference>
<dbReference type="SMART" id="SM00418">
    <property type="entry name" value="HTH_ARSR"/>
    <property type="match status" value="1"/>
</dbReference>
<dbReference type="GO" id="GO:0010288">
    <property type="term" value="P:response to lead ion"/>
    <property type="evidence" value="ECO:0007669"/>
    <property type="project" value="TreeGrafter"/>
</dbReference>
<name>A0A1M4SMY2_9RHOB</name>
<dbReference type="GO" id="GO:0032791">
    <property type="term" value="F:lead ion binding"/>
    <property type="evidence" value="ECO:0007669"/>
    <property type="project" value="TreeGrafter"/>
</dbReference>
<dbReference type="GO" id="GO:0003677">
    <property type="term" value="F:DNA binding"/>
    <property type="evidence" value="ECO:0007669"/>
    <property type="project" value="TreeGrafter"/>
</dbReference>
<reference evidence="3" key="1">
    <citation type="submission" date="2016-11" db="EMBL/GenBank/DDBJ databases">
        <authorList>
            <person name="Varghese N."/>
            <person name="Submissions S."/>
        </authorList>
    </citation>
    <scope>NUCLEOTIDE SEQUENCE [LARGE SCALE GENOMIC DNA]</scope>
    <source>
        <strain evidence="3">DSM 100566</strain>
    </source>
</reference>
<feature type="domain" description="HTH arsR-type" evidence="1">
    <location>
        <begin position="1"/>
        <end position="94"/>
    </location>
</feature>